<feature type="transmembrane region" description="Helical" evidence="1">
    <location>
        <begin position="227"/>
        <end position="246"/>
    </location>
</feature>
<feature type="transmembrane region" description="Helical" evidence="1">
    <location>
        <begin position="272"/>
        <end position="292"/>
    </location>
</feature>
<evidence type="ECO:0000313" key="3">
    <source>
        <dbReference type="Proteomes" id="UP000190328"/>
    </source>
</evidence>
<protein>
    <submittedName>
        <fullName evidence="2">Uncharacterized protein</fullName>
    </submittedName>
</protein>
<dbReference type="RefSeq" id="WP_078806554.1">
    <property type="nucleotide sequence ID" value="NZ_FUXI01000005.1"/>
</dbReference>
<feature type="transmembrane region" description="Helical" evidence="1">
    <location>
        <begin position="68"/>
        <end position="88"/>
    </location>
</feature>
<name>A0A1T4LB62_9ENTE</name>
<sequence>MSKINRFITFLRYEKFKEQYSLYLPRLPEILWKIIFFFFRRREYFLITIISVILFFIQYNHLVSVNGLLLTSLLFFFSKLVFTEAAILRDNEIFKVRHLDYYRSTLFTKEEQRQLISNLSFYYMKEELFVFIPFVFYFVFLQVTDSVAVVDYVLFPAVVVSFLFSVWKVCIYHLELEEYSKKEKKPTVYLLFFSLLILVKLFLLLGVNVSFEHFTISKIIELLSNRTISLLMIISFAWVQLGIKMVQIKQKDKRLNHVNFFLKHLKSLNRDLFFQEVQATIGFISGMIILSFLLPMTTQTKNGILTLVLVFFISPFNSKYLVNEKYLSYLKITQKTYRSLWLIFKRTFWLQITIVMTLTLLLNENLESALCYFFVNTLLFLIAMFLLFVLYGVVLSSKHTDRMKLKLLEITFFIPIVLMTLFLVWRGK</sequence>
<dbReference type="AlphaFoldDB" id="A0A1T4LB62"/>
<keyword evidence="1" id="KW-1133">Transmembrane helix</keyword>
<proteinExistence type="predicted"/>
<feature type="transmembrane region" description="Helical" evidence="1">
    <location>
        <begin position="122"/>
        <end position="140"/>
    </location>
</feature>
<feature type="transmembrane region" description="Helical" evidence="1">
    <location>
        <begin position="186"/>
        <end position="207"/>
    </location>
</feature>
<dbReference type="STRING" id="263852.SAMN02745116_00595"/>
<dbReference type="EMBL" id="FUXI01000005">
    <property type="protein sequence ID" value="SJZ51841.1"/>
    <property type="molecule type" value="Genomic_DNA"/>
</dbReference>
<organism evidence="2 3">
    <name type="scientific">Pilibacter termitis</name>
    <dbReference type="NCBI Taxonomy" id="263852"/>
    <lineage>
        <taxon>Bacteria</taxon>
        <taxon>Bacillati</taxon>
        <taxon>Bacillota</taxon>
        <taxon>Bacilli</taxon>
        <taxon>Lactobacillales</taxon>
        <taxon>Enterococcaceae</taxon>
        <taxon>Pilibacter</taxon>
    </lineage>
</organism>
<evidence type="ECO:0000256" key="1">
    <source>
        <dbReference type="SAM" id="Phobius"/>
    </source>
</evidence>
<feature type="transmembrane region" description="Helical" evidence="1">
    <location>
        <begin position="407"/>
        <end position="425"/>
    </location>
</feature>
<keyword evidence="1" id="KW-0472">Membrane</keyword>
<feature type="transmembrane region" description="Helical" evidence="1">
    <location>
        <begin position="152"/>
        <end position="174"/>
    </location>
</feature>
<keyword evidence="3" id="KW-1185">Reference proteome</keyword>
<feature type="transmembrane region" description="Helical" evidence="1">
    <location>
        <begin position="343"/>
        <end position="362"/>
    </location>
</feature>
<evidence type="ECO:0000313" key="2">
    <source>
        <dbReference type="EMBL" id="SJZ51841.1"/>
    </source>
</evidence>
<gene>
    <name evidence="2" type="ORF">SAMN02745116_00595</name>
</gene>
<feature type="transmembrane region" description="Helical" evidence="1">
    <location>
        <begin position="44"/>
        <end position="62"/>
    </location>
</feature>
<feature type="transmembrane region" description="Helical" evidence="1">
    <location>
        <begin position="374"/>
        <end position="395"/>
    </location>
</feature>
<dbReference type="Proteomes" id="UP000190328">
    <property type="component" value="Unassembled WGS sequence"/>
</dbReference>
<reference evidence="2 3" key="1">
    <citation type="submission" date="2017-02" db="EMBL/GenBank/DDBJ databases">
        <authorList>
            <person name="Peterson S.W."/>
        </authorList>
    </citation>
    <scope>NUCLEOTIDE SEQUENCE [LARGE SCALE GENOMIC DNA]</scope>
    <source>
        <strain evidence="2 3">ATCC BAA-1030</strain>
    </source>
</reference>
<feature type="transmembrane region" description="Helical" evidence="1">
    <location>
        <begin position="304"/>
        <end position="322"/>
    </location>
</feature>
<keyword evidence="1" id="KW-0812">Transmembrane</keyword>
<accession>A0A1T4LB62</accession>